<dbReference type="Proteomes" id="UP001250932">
    <property type="component" value="Unassembled WGS sequence"/>
</dbReference>
<feature type="compositionally biased region" description="Basic residues" evidence="2">
    <location>
        <begin position="167"/>
        <end position="178"/>
    </location>
</feature>
<dbReference type="PANTHER" id="PTHR46268">
    <property type="entry name" value="STRESS RESPONSE PROTEIN NHAX"/>
    <property type="match status" value="1"/>
</dbReference>
<dbReference type="InterPro" id="IPR006015">
    <property type="entry name" value="Universal_stress_UspA"/>
</dbReference>
<feature type="region of interest" description="Disordered" evidence="2">
    <location>
        <begin position="158"/>
        <end position="178"/>
    </location>
</feature>
<dbReference type="Pfam" id="PF00582">
    <property type="entry name" value="Usp"/>
    <property type="match status" value="1"/>
</dbReference>
<evidence type="ECO:0000256" key="2">
    <source>
        <dbReference type="SAM" id="MobiDB-lite"/>
    </source>
</evidence>
<feature type="domain" description="UspA" evidence="3">
    <location>
        <begin position="4"/>
        <end position="150"/>
    </location>
</feature>
<comment type="caution">
    <text evidence="4">The sequence shown here is derived from an EMBL/GenBank/DDBJ whole genome shotgun (WGS) entry which is preliminary data.</text>
</comment>
<dbReference type="InterPro" id="IPR006016">
    <property type="entry name" value="UspA"/>
</dbReference>
<keyword evidence="5" id="KW-1185">Reference proteome</keyword>
<dbReference type="PANTHER" id="PTHR46268:SF6">
    <property type="entry name" value="UNIVERSAL STRESS PROTEIN UP12"/>
    <property type="match status" value="1"/>
</dbReference>
<dbReference type="CDD" id="cd00293">
    <property type="entry name" value="USP-like"/>
    <property type="match status" value="1"/>
</dbReference>
<organism evidence="4 5">
    <name type="scientific">Candidatus Nitronereus thalassa</name>
    <dbReference type="NCBI Taxonomy" id="3020898"/>
    <lineage>
        <taxon>Bacteria</taxon>
        <taxon>Pseudomonadati</taxon>
        <taxon>Nitrospirota</taxon>
        <taxon>Nitrospiria</taxon>
        <taxon>Nitrospirales</taxon>
        <taxon>Nitrospiraceae</taxon>
        <taxon>Candidatus Nitronereus</taxon>
    </lineage>
</organism>
<dbReference type="InterPro" id="IPR014729">
    <property type="entry name" value="Rossmann-like_a/b/a_fold"/>
</dbReference>
<comment type="similarity">
    <text evidence="1">Belongs to the universal stress protein A family.</text>
</comment>
<dbReference type="Gene3D" id="3.40.50.620">
    <property type="entry name" value="HUPs"/>
    <property type="match status" value="1"/>
</dbReference>
<evidence type="ECO:0000259" key="3">
    <source>
        <dbReference type="Pfam" id="PF00582"/>
    </source>
</evidence>
<dbReference type="SUPFAM" id="SSF52402">
    <property type="entry name" value="Adenine nucleotide alpha hydrolases-like"/>
    <property type="match status" value="1"/>
</dbReference>
<dbReference type="RefSeq" id="WP_313833274.1">
    <property type="nucleotide sequence ID" value="NZ_JAQOUE010000001.1"/>
</dbReference>
<reference evidence="4 5" key="1">
    <citation type="journal article" date="2023" name="ISME J.">
        <title>Cultivation and genomic characterization of novel and ubiquitous marine nitrite-oxidizing bacteria from the Nitrospirales.</title>
        <authorList>
            <person name="Mueller A.J."/>
            <person name="Daebeler A."/>
            <person name="Herbold C.W."/>
            <person name="Kirkegaard R.H."/>
            <person name="Daims H."/>
        </authorList>
    </citation>
    <scope>NUCLEOTIDE SEQUENCE [LARGE SCALE GENOMIC DNA]</scope>
    <source>
        <strain evidence="4 5">EB</strain>
    </source>
</reference>
<name>A0ABU3K8W0_9BACT</name>
<evidence type="ECO:0000256" key="1">
    <source>
        <dbReference type="ARBA" id="ARBA00008791"/>
    </source>
</evidence>
<evidence type="ECO:0000313" key="5">
    <source>
        <dbReference type="Proteomes" id="UP001250932"/>
    </source>
</evidence>
<dbReference type="PRINTS" id="PR01438">
    <property type="entry name" value="UNVRSLSTRESS"/>
</dbReference>
<evidence type="ECO:0000313" key="4">
    <source>
        <dbReference type="EMBL" id="MDT7042816.1"/>
    </source>
</evidence>
<protein>
    <submittedName>
        <fullName evidence="4">Universal stress protein</fullName>
    </submittedName>
</protein>
<accession>A0ABU3K8W0</accession>
<sequence>MTRFKKILVPVDFSSCSKEALHMAADLAALFDARLFLLHVIDTRPLENLRNMGLGSSNEEKAQMKKLRHFARLQARTLLQTPELRKLKIDRILSEGKPFVEIIRTARTEKVDLIVRGSYGGQTSDVGRIFFGSTAEQVVRTANCPVLCVPFLYKKPTGPKNVNPQKSKTKRSKMAQSS</sequence>
<proteinExistence type="inferred from homology"/>
<gene>
    <name evidence="4" type="ORF">PPG34_10670</name>
</gene>
<dbReference type="EMBL" id="JAQOUE010000001">
    <property type="protein sequence ID" value="MDT7042816.1"/>
    <property type="molecule type" value="Genomic_DNA"/>
</dbReference>